<reference evidence="3 4" key="1">
    <citation type="submission" date="2016-03" db="EMBL/GenBank/DDBJ databases">
        <authorList>
            <person name="Ploux O."/>
        </authorList>
    </citation>
    <scope>NUCLEOTIDE SEQUENCE [LARGE SCALE GENOMIC DNA]</scope>
    <source>
        <strain evidence="3 4">UAMH 11012</strain>
    </source>
</reference>
<keyword evidence="1" id="KW-0175">Coiled coil</keyword>
<name>A0A1L7WSX8_9HELO</name>
<evidence type="ECO:0000256" key="2">
    <source>
        <dbReference type="SAM" id="MobiDB-lite"/>
    </source>
</evidence>
<organism evidence="3 4">
    <name type="scientific">Phialocephala subalpina</name>
    <dbReference type="NCBI Taxonomy" id="576137"/>
    <lineage>
        <taxon>Eukaryota</taxon>
        <taxon>Fungi</taxon>
        <taxon>Dikarya</taxon>
        <taxon>Ascomycota</taxon>
        <taxon>Pezizomycotina</taxon>
        <taxon>Leotiomycetes</taxon>
        <taxon>Helotiales</taxon>
        <taxon>Mollisiaceae</taxon>
        <taxon>Phialocephala</taxon>
        <taxon>Phialocephala fortinii species complex</taxon>
    </lineage>
</organism>
<feature type="region of interest" description="Disordered" evidence="2">
    <location>
        <begin position="407"/>
        <end position="456"/>
    </location>
</feature>
<evidence type="ECO:0000313" key="3">
    <source>
        <dbReference type="EMBL" id="CZR55872.1"/>
    </source>
</evidence>
<evidence type="ECO:0000313" key="4">
    <source>
        <dbReference type="Proteomes" id="UP000184330"/>
    </source>
</evidence>
<accession>A0A1L7WSX8</accession>
<dbReference type="EMBL" id="FJOG01000007">
    <property type="protein sequence ID" value="CZR55872.1"/>
    <property type="molecule type" value="Genomic_DNA"/>
</dbReference>
<dbReference type="AlphaFoldDB" id="A0A1L7WSX8"/>
<dbReference type="Proteomes" id="UP000184330">
    <property type="component" value="Unassembled WGS sequence"/>
</dbReference>
<protein>
    <submittedName>
        <fullName evidence="3">Uncharacterized protein</fullName>
    </submittedName>
</protein>
<sequence length="456" mass="52279">MSADPLQAIRTCITEALGTVAETVLDEVKEEIASLKTRNENSLKDALKLYQTQNEELSREQEELQGQLDQVKKSLEKEEEKVTAANAEITKLQQSLKEKDESLRNLNTKVSNTDNQLQDLKEKNASLLQNTTRLSELEGFAKELHEDETWIKQLDTMWESARQLVNSYLKEDVPEDKLKNLGTRLKTWKEFRESRVLNRLPLPRSNSPAAKQMRIAAMLTIIARCIDQHIFHPTYILGEDKDKDGGIRPLLADLATTDSKKESHLRGLLLSIEPKKQAENASKRVGQVVAEVAPYAQDVLSAAQFKKFKSGLKQVVQQALEAWQIAQCTREKFELFFALDDDFEWQRLSFEDCNAVNGEQSTERVIEGDEELLVIFPQIYSIRDDGWGLATDGVVLTKSQSLAAEEEVEAEIEKEKKEKKEKERERERERRKPPSSRLERRLQSSSQTNLRLRRLS</sequence>
<gene>
    <name evidence="3" type="ORF">PAC_05760</name>
</gene>
<keyword evidence="4" id="KW-1185">Reference proteome</keyword>
<proteinExistence type="predicted"/>
<evidence type="ECO:0000256" key="1">
    <source>
        <dbReference type="SAM" id="Coils"/>
    </source>
</evidence>
<dbReference type="OrthoDB" id="5421041at2759"/>
<feature type="coiled-coil region" evidence="1">
    <location>
        <begin position="25"/>
        <end position="137"/>
    </location>
</feature>
<feature type="compositionally biased region" description="Basic and acidic residues" evidence="2">
    <location>
        <begin position="411"/>
        <end position="442"/>
    </location>
</feature>